<dbReference type="InterPro" id="IPR015500">
    <property type="entry name" value="Peptidase_S8_subtilisin-rel"/>
</dbReference>
<keyword evidence="4 5" id="KW-0720">Serine protease</keyword>
<keyword evidence="3 5" id="KW-0378">Hydrolase</keyword>
<dbReference type="HOGENOM" id="CLU_365586_0_0_6"/>
<dbReference type="SUPFAM" id="SSF52743">
    <property type="entry name" value="Subtilisin-like"/>
    <property type="match status" value="1"/>
</dbReference>
<dbReference type="InterPro" id="IPR011460">
    <property type="entry name" value="Lcl_C"/>
</dbReference>
<dbReference type="InterPro" id="IPR000209">
    <property type="entry name" value="Peptidase_S8/S53_dom"/>
</dbReference>
<dbReference type="Proteomes" id="UP000005289">
    <property type="component" value="Chromosome"/>
</dbReference>
<keyword evidence="9" id="KW-1185">Reference proteome</keyword>
<evidence type="ECO:0000313" key="9">
    <source>
        <dbReference type="Proteomes" id="UP000005289"/>
    </source>
</evidence>
<evidence type="ECO:0000256" key="1">
    <source>
        <dbReference type="ARBA" id="ARBA00011073"/>
    </source>
</evidence>
<evidence type="ECO:0000256" key="4">
    <source>
        <dbReference type="ARBA" id="ARBA00022825"/>
    </source>
</evidence>
<dbReference type="GO" id="GO:0006508">
    <property type="term" value="P:proteolysis"/>
    <property type="evidence" value="ECO:0007669"/>
    <property type="project" value="UniProtKB-KW"/>
</dbReference>
<evidence type="ECO:0000256" key="3">
    <source>
        <dbReference type="ARBA" id="ARBA00022801"/>
    </source>
</evidence>
<feature type="region of interest" description="Disordered" evidence="6">
    <location>
        <begin position="403"/>
        <end position="424"/>
    </location>
</feature>
<sequence length="763" mass="79294">MIQSLPLIGMPAAYAAGGTGTGQVVAVLDTGARLTHEHLSTRIVEGACYNRVGSWVPSTSRCPGGAGSATTLESGDDCTSSTWLGCGHGTHLASTAAGFVANPGSGVPPHGVAPDARIMSTNVFSLFHQDTGYCGRLPGGYTHCLLTWQSDQIAALERVYARRTARAFAAVNMSLGDGQYFSACTADPRRWIVQELTNVGIAVVASAGNDGSNYSIRAPACIPEVIAVGSTTKSDERSSFSNWGSLVDIAAPGSSINAAFISGTSNSHYAHLSGTSMAAPHVAGAFASVRAAYPTATIIQIRNALRDTGTAISSAGSTIPRINVDAAIDSLSASACPYDDHLTLQNTSVTSPAFYGACRTITAGPAFVVTATGDATFRAGQRISLRPGFAVRAGGRFRAEIEPGLASHPEASGQSSIRVNPTDGSVAGLAQASEQDRAGTGTLSRISVGSGRWWAPTVGYAPEREGPETTRASEPAGTLDGGTANSPEHDGPTPRGLTAMPGDGSVALRWETVSEADGYHVYWSQDPGIHPFTAASYEGFLGNVPDARAIVADLENDREYVFVVTATRGGRESAASIEVAAIPEAGPVLVAGRYRLDALDAPTVVDLDTGLEWRRCALGQQWDGAACTGSAGTYSHAEAQQATAAFNRSRASEEPAWRLPEIGELRGLVYCTSGTPAHFPDGTGCWGSHGIPTLEPTVFPTSSTAGGWFWSRSIHTDGQAWGVDFNRGQALSYQMSAGSGVRLVRPLSMLPPSPIATPEERGE</sequence>
<dbReference type="InterPro" id="IPR036116">
    <property type="entry name" value="FN3_sf"/>
</dbReference>
<dbReference type="AlphaFoldDB" id="W0DJ74"/>
<dbReference type="EMBL" id="CP007029">
    <property type="protein sequence ID" value="AHE98501.1"/>
    <property type="molecule type" value="Genomic_DNA"/>
</dbReference>
<dbReference type="InterPro" id="IPR055015">
    <property type="entry name" value="GCX_COOH"/>
</dbReference>
<comment type="similarity">
    <text evidence="1 5">Belongs to the peptidase S8 family.</text>
</comment>
<feature type="region of interest" description="Disordered" evidence="6">
    <location>
        <begin position="457"/>
        <end position="500"/>
    </location>
</feature>
<feature type="compositionally biased region" description="Polar residues" evidence="6">
    <location>
        <begin position="412"/>
        <end position="423"/>
    </location>
</feature>
<dbReference type="InterPro" id="IPR050131">
    <property type="entry name" value="Peptidase_S8_subtilisin-like"/>
</dbReference>
<evidence type="ECO:0000313" key="8">
    <source>
        <dbReference type="EMBL" id="AHE98501.1"/>
    </source>
</evidence>
<evidence type="ECO:0000256" key="2">
    <source>
        <dbReference type="ARBA" id="ARBA00022670"/>
    </source>
</evidence>
<dbReference type="PROSITE" id="PS50853">
    <property type="entry name" value="FN3"/>
    <property type="match status" value="1"/>
</dbReference>
<keyword evidence="2 5" id="KW-0645">Protease</keyword>
<dbReference type="PRINTS" id="PR00723">
    <property type="entry name" value="SUBTILISIN"/>
</dbReference>
<feature type="active site" description="Charge relay system" evidence="5">
    <location>
        <position position="29"/>
    </location>
</feature>
<dbReference type="Gene3D" id="2.60.40.10">
    <property type="entry name" value="Immunoglobulins"/>
    <property type="match status" value="1"/>
</dbReference>
<reference evidence="8 9" key="1">
    <citation type="submission" date="2013-12" db="EMBL/GenBank/DDBJ databases">
        <authorList>
            <consortium name="DOE Joint Genome Institute"/>
            <person name="Muyzer G."/>
            <person name="Huntemann M."/>
            <person name="Han J."/>
            <person name="Chen A."/>
            <person name="Kyrpides N."/>
            <person name="Mavromatis K."/>
            <person name="Markowitz V."/>
            <person name="Palaniappan K."/>
            <person name="Ivanova N."/>
            <person name="Schaumberg A."/>
            <person name="Pati A."/>
            <person name="Liolios K."/>
            <person name="Nordberg H.P."/>
            <person name="Cantor M.N."/>
            <person name="Hua S.X."/>
            <person name="Woyke T."/>
        </authorList>
    </citation>
    <scope>NUCLEOTIDE SEQUENCE [LARGE SCALE GENOMIC DNA]</scope>
    <source>
        <strain evidence="8 9">ARh 1</strain>
    </source>
</reference>
<dbReference type="Pfam" id="PF00082">
    <property type="entry name" value="Peptidase_S8"/>
    <property type="match status" value="1"/>
</dbReference>
<feature type="domain" description="Fibronectin type-III" evidence="7">
    <location>
        <begin position="491"/>
        <end position="586"/>
    </location>
</feature>
<dbReference type="InterPro" id="IPR003961">
    <property type="entry name" value="FN3_dom"/>
</dbReference>
<dbReference type="SUPFAM" id="SSF49265">
    <property type="entry name" value="Fibronectin type III"/>
    <property type="match status" value="1"/>
</dbReference>
<feature type="active site" description="Charge relay system" evidence="5">
    <location>
        <position position="88"/>
    </location>
</feature>
<dbReference type="STRING" id="713585.THITH_09770"/>
<dbReference type="InterPro" id="IPR036852">
    <property type="entry name" value="Peptidase_S8/S53_dom_sf"/>
</dbReference>
<dbReference type="NCBIfam" id="NF045639">
    <property type="entry name" value="GCX_COOH"/>
    <property type="match status" value="1"/>
</dbReference>
<dbReference type="KEGG" id="tti:THITH_09770"/>
<dbReference type="GO" id="GO:0004252">
    <property type="term" value="F:serine-type endopeptidase activity"/>
    <property type="evidence" value="ECO:0007669"/>
    <property type="project" value="UniProtKB-UniRule"/>
</dbReference>
<evidence type="ECO:0000256" key="5">
    <source>
        <dbReference type="PROSITE-ProRule" id="PRU01240"/>
    </source>
</evidence>
<dbReference type="PANTHER" id="PTHR43806:SF11">
    <property type="entry name" value="CEREVISIN-RELATED"/>
    <property type="match status" value="1"/>
</dbReference>
<dbReference type="Pfam" id="PF00041">
    <property type="entry name" value="fn3"/>
    <property type="match status" value="1"/>
</dbReference>
<dbReference type="CDD" id="cd00063">
    <property type="entry name" value="FN3"/>
    <property type="match status" value="1"/>
</dbReference>
<dbReference type="PANTHER" id="PTHR43806">
    <property type="entry name" value="PEPTIDASE S8"/>
    <property type="match status" value="1"/>
</dbReference>
<dbReference type="InterPro" id="IPR013783">
    <property type="entry name" value="Ig-like_fold"/>
</dbReference>
<evidence type="ECO:0000256" key="6">
    <source>
        <dbReference type="SAM" id="MobiDB-lite"/>
    </source>
</evidence>
<name>W0DJ74_9GAMM</name>
<proteinExistence type="inferred from homology"/>
<dbReference type="PROSITE" id="PS00138">
    <property type="entry name" value="SUBTILASE_SER"/>
    <property type="match status" value="1"/>
</dbReference>
<dbReference type="InterPro" id="IPR023828">
    <property type="entry name" value="Peptidase_S8_Ser-AS"/>
</dbReference>
<dbReference type="Gene3D" id="3.40.50.200">
    <property type="entry name" value="Peptidase S8/S53 domain"/>
    <property type="match status" value="1"/>
</dbReference>
<dbReference type="Pfam" id="PF07603">
    <property type="entry name" value="Lcl_C"/>
    <property type="match status" value="1"/>
</dbReference>
<protein>
    <submittedName>
        <fullName evidence="8">Serine protease</fullName>
    </submittedName>
</protein>
<accession>W0DJ74</accession>
<feature type="active site" description="Charge relay system" evidence="5">
    <location>
        <position position="276"/>
    </location>
</feature>
<dbReference type="PROSITE" id="PS51892">
    <property type="entry name" value="SUBTILASE"/>
    <property type="match status" value="1"/>
</dbReference>
<evidence type="ECO:0000259" key="7">
    <source>
        <dbReference type="PROSITE" id="PS50853"/>
    </source>
</evidence>
<organism evidence="8 9">
    <name type="scientific">Thioalkalivibrio paradoxus ARh 1</name>
    <dbReference type="NCBI Taxonomy" id="713585"/>
    <lineage>
        <taxon>Bacteria</taxon>
        <taxon>Pseudomonadati</taxon>
        <taxon>Pseudomonadota</taxon>
        <taxon>Gammaproteobacteria</taxon>
        <taxon>Chromatiales</taxon>
        <taxon>Ectothiorhodospiraceae</taxon>
        <taxon>Thioalkalivibrio</taxon>
    </lineage>
</organism>
<gene>
    <name evidence="8" type="ORF">THITH_09770</name>
</gene>